<evidence type="ECO:0000256" key="11">
    <source>
        <dbReference type="ARBA" id="ARBA00022842"/>
    </source>
</evidence>
<sequence length="141" mass="15643">MGNRTFAMIKPDATGQGFTKKILDRITAAGFMVLGAKLIRMTKSQAEGFYTVHRGKPFFEELTNFMSSGQTMVLALEKENAVEAWRETIGNTDPEKAAEGTIRKDFATSLSKNAVHGADSDENAELEIHFFFNESELINSE</sequence>
<evidence type="ECO:0000256" key="7">
    <source>
        <dbReference type="ARBA" id="ARBA00022723"/>
    </source>
</evidence>
<dbReference type="GO" id="GO:0005759">
    <property type="term" value="C:mitochondrial matrix"/>
    <property type="evidence" value="ECO:0007669"/>
    <property type="project" value="UniProtKB-SubCell"/>
</dbReference>
<dbReference type="AlphaFoldDB" id="A0A161JW45"/>
<reference evidence="14" key="1">
    <citation type="submission" date="2015-10" db="EMBL/GenBank/DDBJ databases">
        <authorList>
            <person name="Gilbert D.G."/>
        </authorList>
    </citation>
    <scope>NUCLEOTIDE SEQUENCE</scope>
</reference>
<dbReference type="InterPro" id="IPR036850">
    <property type="entry name" value="NDK-like_dom_sf"/>
</dbReference>
<keyword evidence="8" id="KW-0547">Nucleotide-binding</keyword>
<evidence type="ECO:0000259" key="13">
    <source>
        <dbReference type="SMART" id="SM00562"/>
    </source>
</evidence>
<proteinExistence type="inferred from homology"/>
<comment type="similarity">
    <text evidence="4">Belongs to the NDK family.</text>
</comment>
<evidence type="ECO:0000256" key="8">
    <source>
        <dbReference type="ARBA" id="ARBA00022741"/>
    </source>
</evidence>
<organism evidence="14">
    <name type="scientific">hydrothermal vent metagenome</name>
    <dbReference type="NCBI Taxonomy" id="652676"/>
    <lineage>
        <taxon>unclassified sequences</taxon>
        <taxon>metagenomes</taxon>
        <taxon>ecological metagenomes</taxon>
    </lineage>
</organism>
<name>A0A161JW45_9ZZZZ</name>
<evidence type="ECO:0000256" key="12">
    <source>
        <dbReference type="ARBA" id="ARBA00023080"/>
    </source>
</evidence>
<dbReference type="Pfam" id="PF00334">
    <property type="entry name" value="NDK"/>
    <property type="match status" value="1"/>
</dbReference>
<dbReference type="Gene3D" id="3.30.70.141">
    <property type="entry name" value="Nucleoside diphosphate kinase-like domain"/>
    <property type="match status" value="1"/>
</dbReference>
<dbReference type="GO" id="GO:0006241">
    <property type="term" value="P:CTP biosynthetic process"/>
    <property type="evidence" value="ECO:0007669"/>
    <property type="project" value="InterPro"/>
</dbReference>
<protein>
    <recommendedName>
        <fullName evidence="5">nucleoside-diphosphate kinase</fullName>
        <ecNumber evidence="5">2.7.4.6</ecNumber>
    </recommendedName>
</protein>
<keyword evidence="6 14" id="KW-0808">Transferase</keyword>
<evidence type="ECO:0000256" key="2">
    <source>
        <dbReference type="ARBA" id="ARBA00004305"/>
    </source>
</evidence>
<evidence type="ECO:0000256" key="10">
    <source>
        <dbReference type="ARBA" id="ARBA00022840"/>
    </source>
</evidence>
<evidence type="ECO:0000256" key="1">
    <source>
        <dbReference type="ARBA" id="ARBA00001946"/>
    </source>
</evidence>
<evidence type="ECO:0000256" key="3">
    <source>
        <dbReference type="ARBA" id="ARBA00004569"/>
    </source>
</evidence>
<dbReference type="SUPFAM" id="SSF54919">
    <property type="entry name" value="Nucleoside diphosphate kinase, NDK"/>
    <property type="match status" value="1"/>
</dbReference>
<evidence type="ECO:0000313" key="14">
    <source>
        <dbReference type="EMBL" id="CUV09087.1"/>
    </source>
</evidence>
<dbReference type="PROSITE" id="PS51374">
    <property type="entry name" value="NDPK_LIKE"/>
    <property type="match status" value="1"/>
</dbReference>
<gene>
    <name evidence="14" type="ORF">MGWOODY_Mmi1777</name>
</gene>
<evidence type="ECO:0000256" key="6">
    <source>
        <dbReference type="ARBA" id="ARBA00022679"/>
    </source>
</evidence>
<dbReference type="EC" id="2.7.4.6" evidence="5"/>
<dbReference type="FunFam" id="3.30.70.141:FF:000017">
    <property type="entry name" value="Nucleoside diphosphate kinase"/>
    <property type="match status" value="1"/>
</dbReference>
<dbReference type="PANTHER" id="PTHR46161:SF3">
    <property type="entry name" value="NUCLEOSIDE DIPHOSPHATE KINASE DDB_G0292928-RELATED"/>
    <property type="match status" value="1"/>
</dbReference>
<dbReference type="GO" id="GO:0046872">
    <property type="term" value="F:metal ion binding"/>
    <property type="evidence" value="ECO:0007669"/>
    <property type="project" value="UniProtKB-KW"/>
</dbReference>
<keyword evidence="7" id="KW-0479">Metal-binding</keyword>
<dbReference type="PANTHER" id="PTHR46161">
    <property type="entry name" value="NUCLEOSIDE DIPHOSPHATE KINASE"/>
    <property type="match status" value="1"/>
</dbReference>
<dbReference type="CDD" id="cd04413">
    <property type="entry name" value="NDPk_I"/>
    <property type="match status" value="1"/>
</dbReference>
<dbReference type="SMART" id="SM00562">
    <property type="entry name" value="NDK"/>
    <property type="match status" value="1"/>
</dbReference>
<dbReference type="GO" id="GO:0006183">
    <property type="term" value="P:GTP biosynthetic process"/>
    <property type="evidence" value="ECO:0007669"/>
    <property type="project" value="InterPro"/>
</dbReference>
<dbReference type="EMBL" id="FAXC01000179">
    <property type="protein sequence ID" value="CUV09087.1"/>
    <property type="molecule type" value="Genomic_DNA"/>
</dbReference>
<keyword evidence="10" id="KW-0067">ATP-binding</keyword>
<accession>A0A161JW45</accession>
<dbReference type="GO" id="GO:0004550">
    <property type="term" value="F:nucleoside diphosphate kinase activity"/>
    <property type="evidence" value="ECO:0007669"/>
    <property type="project" value="UniProtKB-EC"/>
</dbReference>
<keyword evidence="9 14" id="KW-0418">Kinase</keyword>
<dbReference type="GO" id="GO:0006228">
    <property type="term" value="P:UTP biosynthetic process"/>
    <property type="evidence" value="ECO:0007669"/>
    <property type="project" value="InterPro"/>
</dbReference>
<evidence type="ECO:0000256" key="5">
    <source>
        <dbReference type="ARBA" id="ARBA00012966"/>
    </source>
</evidence>
<keyword evidence="11" id="KW-0460">Magnesium</keyword>
<keyword evidence="12" id="KW-0546">Nucleotide metabolism</keyword>
<dbReference type="NCBIfam" id="NF001908">
    <property type="entry name" value="PRK00668.1"/>
    <property type="match status" value="1"/>
</dbReference>
<evidence type="ECO:0000256" key="4">
    <source>
        <dbReference type="ARBA" id="ARBA00008142"/>
    </source>
</evidence>
<dbReference type="InterPro" id="IPR034907">
    <property type="entry name" value="NDK-like_dom"/>
</dbReference>
<dbReference type="InterPro" id="IPR001564">
    <property type="entry name" value="Nucleoside_diP_kinase"/>
</dbReference>
<comment type="subcellular location">
    <subcellularLocation>
        <location evidence="3">Mitochondrion intermembrane space</location>
    </subcellularLocation>
    <subcellularLocation>
        <location evidence="2">Mitochondrion matrix</location>
    </subcellularLocation>
</comment>
<evidence type="ECO:0000256" key="9">
    <source>
        <dbReference type="ARBA" id="ARBA00022777"/>
    </source>
</evidence>
<comment type="cofactor">
    <cofactor evidence="1">
        <name>Mg(2+)</name>
        <dbReference type="ChEBI" id="CHEBI:18420"/>
    </cofactor>
</comment>
<dbReference type="GO" id="GO:0005758">
    <property type="term" value="C:mitochondrial intermembrane space"/>
    <property type="evidence" value="ECO:0007669"/>
    <property type="project" value="UniProtKB-SubCell"/>
</dbReference>
<dbReference type="GO" id="GO:0005524">
    <property type="term" value="F:ATP binding"/>
    <property type="evidence" value="ECO:0007669"/>
    <property type="project" value="UniProtKB-KW"/>
</dbReference>
<feature type="domain" description="Nucleoside diphosphate kinase-like" evidence="13">
    <location>
        <begin position="2"/>
        <end position="139"/>
    </location>
</feature>
<dbReference type="PRINTS" id="PR01243">
    <property type="entry name" value="NUCDPKINASE"/>
</dbReference>
<dbReference type="HAMAP" id="MF_00451">
    <property type="entry name" value="NDP_kinase"/>
    <property type="match status" value="1"/>
</dbReference>